<protein>
    <recommendedName>
        <fullName evidence="2">peptidylprolyl isomerase</fullName>
        <ecNumber evidence="2">5.2.1.8</ecNumber>
    </recommendedName>
</protein>
<gene>
    <name evidence="9" type="ORF">BA70_13010</name>
</gene>
<dbReference type="PROSITE" id="PS50198">
    <property type="entry name" value="PPIC_PPIASE_2"/>
    <property type="match status" value="1"/>
</dbReference>
<dbReference type="Gene3D" id="3.10.50.40">
    <property type="match status" value="1"/>
</dbReference>
<evidence type="ECO:0000256" key="5">
    <source>
        <dbReference type="ARBA" id="ARBA00023235"/>
    </source>
</evidence>
<dbReference type="Pfam" id="PF13624">
    <property type="entry name" value="SurA_N_3"/>
    <property type="match status" value="1"/>
</dbReference>
<dbReference type="InterPro" id="IPR027304">
    <property type="entry name" value="Trigger_fact/SurA_dom_sf"/>
</dbReference>
<dbReference type="InterPro" id="IPR046357">
    <property type="entry name" value="PPIase_dom_sf"/>
</dbReference>
<keyword evidence="10" id="KW-1185">Reference proteome</keyword>
<dbReference type="PANTHER" id="PTHR47245:SF1">
    <property type="entry name" value="FOLDASE PROTEIN PRSA"/>
    <property type="match status" value="1"/>
</dbReference>
<evidence type="ECO:0000259" key="8">
    <source>
        <dbReference type="PROSITE" id="PS50198"/>
    </source>
</evidence>
<evidence type="ECO:0000256" key="7">
    <source>
        <dbReference type="SAM" id="Phobius"/>
    </source>
</evidence>
<dbReference type="InterPro" id="IPR023058">
    <property type="entry name" value="PPIase_PpiC_CS"/>
</dbReference>
<feature type="transmembrane region" description="Helical" evidence="7">
    <location>
        <begin position="7"/>
        <end position="27"/>
    </location>
</feature>
<dbReference type="InterPro" id="IPR000297">
    <property type="entry name" value="PPIase_PpiC"/>
</dbReference>
<evidence type="ECO:0000256" key="4">
    <source>
        <dbReference type="ARBA" id="ARBA00023110"/>
    </source>
</evidence>
<dbReference type="PANTHER" id="PTHR47245">
    <property type="entry name" value="PEPTIDYLPROLYL ISOMERASE"/>
    <property type="match status" value="1"/>
</dbReference>
<keyword evidence="4 6" id="KW-0697">Rotamase</keyword>
<dbReference type="RefSeq" id="WP_034325055.1">
    <property type="nucleotide sequence ID" value="NZ_JAVIKA010000013.1"/>
</dbReference>
<dbReference type="EMBL" id="JOTP01000039">
    <property type="protein sequence ID" value="KEP24931.1"/>
    <property type="molecule type" value="Genomic_DNA"/>
</dbReference>
<dbReference type="Gene3D" id="1.10.4030.10">
    <property type="entry name" value="Porin chaperone SurA, peptide-binding domain"/>
    <property type="match status" value="1"/>
</dbReference>
<name>A0A081L6Q5_9BACI</name>
<dbReference type="Proteomes" id="UP000028091">
    <property type="component" value="Unassembled WGS sequence"/>
</dbReference>
<comment type="catalytic activity">
    <reaction evidence="1">
        <text>[protein]-peptidylproline (omega=180) = [protein]-peptidylproline (omega=0)</text>
        <dbReference type="Rhea" id="RHEA:16237"/>
        <dbReference type="Rhea" id="RHEA-COMP:10747"/>
        <dbReference type="Rhea" id="RHEA-COMP:10748"/>
        <dbReference type="ChEBI" id="CHEBI:83833"/>
        <dbReference type="ChEBI" id="CHEBI:83834"/>
        <dbReference type="EC" id="5.2.1.8"/>
    </reaction>
</comment>
<evidence type="ECO:0000313" key="10">
    <source>
        <dbReference type="Proteomes" id="UP000028091"/>
    </source>
</evidence>
<evidence type="ECO:0000256" key="1">
    <source>
        <dbReference type="ARBA" id="ARBA00000971"/>
    </source>
</evidence>
<organism evidence="9 10">
    <name type="scientific">Bacillus zhangzhouensis</name>
    <dbReference type="NCBI Taxonomy" id="1178540"/>
    <lineage>
        <taxon>Bacteria</taxon>
        <taxon>Bacillati</taxon>
        <taxon>Bacillota</taxon>
        <taxon>Bacilli</taxon>
        <taxon>Bacillales</taxon>
        <taxon>Bacillaceae</taxon>
        <taxon>Bacillus</taxon>
    </lineage>
</organism>
<evidence type="ECO:0000256" key="2">
    <source>
        <dbReference type="ARBA" id="ARBA00013194"/>
    </source>
</evidence>
<evidence type="ECO:0000313" key="9">
    <source>
        <dbReference type="EMBL" id="KEP24931.1"/>
    </source>
</evidence>
<dbReference type="AlphaFoldDB" id="A0A081L6Q5"/>
<proteinExistence type="predicted"/>
<dbReference type="EC" id="5.2.1.8" evidence="2"/>
<keyword evidence="7" id="KW-1133">Transmembrane helix</keyword>
<comment type="caution">
    <text evidence="9">The sequence shown here is derived from an EMBL/GenBank/DDBJ whole genome shotgun (WGS) entry which is preliminary data.</text>
</comment>
<dbReference type="InterPro" id="IPR050245">
    <property type="entry name" value="PrsA_foldase"/>
</dbReference>
<keyword evidence="5 6" id="KW-0413">Isomerase</keyword>
<feature type="domain" description="PpiC" evidence="8">
    <location>
        <begin position="160"/>
        <end position="253"/>
    </location>
</feature>
<accession>A0A081L6Q5</accession>
<dbReference type="SUPFAM" id="SSF109998">
    <property type="entry name" value="Triger factor/SurA peptide-binding domain-like"/>
    <property type="match status" value="1"/>
</dbReference>
<dbReference type="SUPFAM" id="SSF54534">
    <property type="entry name" value="FKBP-like"/>
    <property type="match status" value="1"/>
</dbReference>
<evidence type="ECO:0000256" key="3">
    <source>
        <dbReference type="ARBA" id="ARBA00022729"/>
    </source>
</evidence>
<evidence type="ECO:0000256" key="6">
    <source>
        <dbReference type="PROSITE-ProRule" id="PRU00278"/>
    </source>
</evidence>
<keyword evidence="7" id="KW-0812">Transmembrane</keyword>
<dbReference type="PROSITE" id="PS01096">
    <property type="entry name" value="PPIC_PPIASE_1"/>
    <property type="match status" value="1"/>
</dbReference>
<sequence length="302" mass="35061">MRLKARVVWTFILVLLMINAVVIAYVLTKSQMSQASSNGKNSEDIASIGKEKVTRQEWLKKMEDRYGKATLEQMINQKVVNQLAKENKLEVSSKEINRELLMIKAVSNNFYEDGHTSEKEWKEQIRYQILLEQLLTRDAVVSEKEAKAFYEKNKDLYQYDDSYRIRHIVVKTKDEAENVLKDLKGGSSFEAVAAERSIDRYTSPYGGDLGFVTEEQESIPALYIQEAQKLQPDEWTKEPIETKNGYAIIQLKEKLNGRSFSYEEVKDQIKRQIAMEDLGEKANVKTLWKEAKVTWFYDGEQD</sequence>
<reference evidence="9 10" key="1">
    <citation type="submission" date="2012-09" db="EMBL/GenBank/DDBJ databases">
        <title>Genome Sequence of Bacillus sp. DW5-4.</title>
        <authorList>
            <person name="Lai Q."/>
            <person name="Liu Y."/>
            <person name="Shao Z."/>
        </authorList>
    </citation>
    <scope>NUCLEOTIDE SEQUENCE [LARGE SCALE GENOMIC DNA]</scope>
    <source>
        <strain evidence="9 10">DW5-4</strain>
    </source>
</reference>
<dbReference type="GO" id="GO:0003755">
    <property type="term" value="F:peptidyl-prolyl cis-trans isomerase activity"/>
    <property type="evidence" value="ECO:0007669"/>
    <property type="project" value="UniProtKB-KW"/>
</dbReference>
<keyword evidence="7" id="KW-0472">Membrane</keyword>
<dbReference type="OrthoDB" id="2677468at2"/>
<dbReference type="eggNOG" id="COG0760">
    <property type="taxonomic scope" value="Bacteria"/>
</dbReference>
<keyword evidence="3" id="KW-0732">Signal</keyword>
<dbReference type="Pfam" id="PF13145">
    <property type="entry name" value="Rotamase_2"/>
    <property type="match status" value="1"/>
</dbReference>